<dbReference type="AlphaFoldDB" id="A0AA36IWU7"/>
<reference evidence="2" key="1">
    <citation type="submission" date="2023-08" db="EMBL/GenBank/DDBJ databases">
        <authorList>
            <person name="Chen Y."/>
            <person name="Shah S."/>
            <person name="Dougan E. K."/>
            <person name="Thang M."/>
            <person name="Chan C."/>
        </authorList>
    </citation>
    <scope>NUCLEOTIDE SEQUENCE</scope>
</reference>
<name>A0AA36IWU7_9DINO</name>
<evidence type="ECO:0000313" key="2">
    <source>
        <dbReference type="EMBL" id="CAJ1395009.1"/>
    </source>
</evidence>
<keyword evidence="3" id="KW-1185">Reference proteome</keyword>
<accession>A0AA36IWU7</accession>
<sequence length="133" mass="15855">MGFEPRGMSCRGREVQIVKANDRVQQRRKLQAFPRSWQTRRLQQQKQLRLQHGSRRLTTSPILPECAFKFYLCRIYNIPFHVTPRQNETDCARFETNLIARWQDSGSEQPDDSRAENVATDGCRECRERERER</sequence>
<feature type="compositionally biased region" description="Basic and acidic residues" evidence="1">
    <location>
        <begin position="122"/>
        <end position="133"/>
    </location>
</feature>
<dbReference type="Proteomes" id="UP001178507">
    <property type="component" value="Unassembled WGS sequence"/>
</dbReference>
<comment type="caution">
    <text evidence="2">The sequence shown here is derived from an EMBL/GenBank/DDBJ whole genome shotgun (WGS) entry which is preliminary data.</text>
</comment>
<feature type="non-terminal residue" evidence="2">
    <location>
        <position position="133"/>
    </location>
</feature>
<proteinExistence type="predicted"/>
<evidence type="ECO:0000256" key="1">
    <source>
        <dbReference type="SAM" id="MobiDB-lite"/>
    </source>
</evidence>
<feature type="region of interest" description="Disordered" evidence="1">
    <location>
        <begin position="102"/>
        <end position="133"/>
    </location>
</feature>
<gene>
    <name evidence="2" type="ORF">EVOR1521_LOCUS19540</name>
</gene>
<protein>
    <submittedName>
        <fullName evidence="2">Uncharacterized protein</fullName>
    </submittedName>
</protein>
<dbReference type="EMBL" id="CAUJNA010003013">
    <property type="protein sequence ID" value="CAJ1395009.1"/>
    <property type="molecule type" value="Genomic_DNA"/>
</dbReference>
<evidence type="ECO:0000313" key="3">
    <source>
        <dbReference type="Proteomes" id="UP001178507"/>
    </source>
</evidence>
<organism evidence="2 3">
    <name type="scientific">Effrenium voratum</name>
    <dbReference type="NCBI Taxonomy" id="2562239"/>
    <lineage>
        <taxon>Eukaryota</taxon>
        <taxon>Sar</taxon>
        <taxon>Alveolata</taxon>
        <taxon>Dinophyceae</taxon>
        <taxon>Suessiales</taxon>
        <taxon>Symbiodiniaceae</taxon>
        <taxon>Effrenium</taxon>
    </lineage>
</organism>